<evidence type="ECO:0000313" key="2">
    <source>
        <dbReference type="Proteomes" id="UP000769157"/>
    </source>
</evidence>
<sequence length="594" mass="69476">MLKGIYFPVEVWYLIAENLHAEDWINLRATNSQLYLIFSANELWKPLVIETWYKYTHHQDTVKDQYWLGLYYKHVNADRVLRNKLHSLENLQHQPGSQVWNVLSPVFEDPDLYVPELVRLSQHLNTSYLKNGAYHKADFDNLLTSRLNNLRCIYLASSVLRAIRLCKMFQYEFDYFRRETDNENFETLEDMLMHFSYIDPFFYEFYEYRERTLKSVEKAYRELELDNTVSNTAKVKQLASLLQEQLYRNSMAKTPFQTEQTRYRFCEDFCLLRVYAGDVIGAPECIHAIMHKLCDTVDIPVRVNKANFIVEDPTVRGGTSHFIIYSYKTVQINIDEILNTSSPSIVNIYRSYITCKELKLHVASLFFEAFSLNPRIPSTIHPQALNDDELHVSALGDRIQGQILGFYCADDFSVRIFTRFWSIRMRNWNTRPRIFDTGLVSVFFLSNQIAFLSIGLITVSSKYQELAMLYEDLKDMISKQSGRCISMDMAHGDANKFTENRYESFEAGQLVLHRGIQPLLVLGFDSSEKPESCRCMKLTGGIFISLPRNLVPFCYDSSEFDAAVKQFAIYDELGAYFTKFDEKTKRFILINNES</sequence>
<dbReference type="InterPro" id="IPR036047">
    <property type="entry name" value="F-box-like_dom_sf"/>
</dbReference>
<keyword evidence="2" id="KW-1185">Reference proteome</keyword>
<reference evidence="1" key="1">
    <citation type="journal article" date="2021" name="Open Biol.">
        <title>Shared evolutionary footprints suggest mitochondrial oxidative damage underlies multiple complex I losses in fungi.</title>
        <authorList>
            <person name="Schikora-Tamarit M.A."/>
            <person name="Marcet-Houben M."/>
            <person name="Nosek J."/>
            <person name="Gabaldon T."/>
        </authorList>
    </citation>
    <scope>NUCLEOTIDE SEQUENCE</scope>
    <source>
        <strain evidence="1">CBS6075</strain>
    </source>
</reference>
<dbReference type="GeneID" id="70234538"/>
<name>A0A9P8PBN3_9ASCO</name>
<dbReference type="RefSeq" id="XP_046063230.1">
    <property type="nucleotide sequence ID" value="XM_046203455.1"/>
</dbReference>
<dbReference type="EMBL" id="JAEUBE010000158">
    <property type="protein sequence ID" value="KAH3668816.1"/>
    <property type="molecule type" value="Genomic_DNA"/>
</dbReference>
<gene>
    <name evidence="1" type="ORF">OGAPHI_002571</name>
</gene>
<dbReference type="OrthoDB" id="3987417at2759"/>
<protein>
    <recommendedName>
        <fullName evidence="3">F-box domain-containing protein</fullName>
    </recommendedName>
</protein>
<evidence type="ECO:0008006" key="3">
    <source>
        <dbReference type="Google" id="ProtNLM"/>
    </source>
</evidence>
<dbReference type="SUPFAM" id="SSF81383">
    <property type="entry name" value="F-box domain"/>
    <property type="match status" value="1"/>
</dbReference>
<reference evidence="1" key="2">
    <citation type="submission" date="2021-01" db="EMBL/GenBank/DDBJ databases">
        <authorList>
            <person name="Schikora-Tamarit M.A."/>
        </authorList>
    </citation>
    <scope>NUCLEOTIDE SEQUENCE</scope>
    <source>
        <strain evidence="1">CBS6075</strain>
    </source>
</reference>
<organism evidence="1 2">
    <name type="scientific">Ogataea philodendri</name>
    <dbReference type="NCBI Taxonomy" id="1378263"/>
    <lineage>
        <taxon>Eukaryota</taxon>
        <taxon>Fungi</taxon>
        <taxon>Dikarya</taxon>
        <taxon>Ascomycota</taxon>
        <taxon>Saccharomycotina</taxon>
        <taxon>Pichiomycetes</taxon>
        <taxon>Pichiales</taxon>
        <taxon>Pichiaceae</taxon>
        <taxon>Ogataea</taxon>
    </lineage>
</organism>
<dbReference type="AlphaFoldDB" id="A0A9P8PBN3"/>
<evidence type="ECO:0000313" key="1">
    <source>
        <dbReference type="EMBL" id="KAH3668816.1"/>
    </source>
</evidence>
<dbReference type="Proteomes" id="UP000769157">
    <property type="component" value="Unassembled WGS sequence"/>
</dbReference>
<comment type="caution">
    <text evidence="1">The sequence shown here is derived from an EMBL/GenBank/DDBJ whole genome shotgun (WGS) entry which is preliminary data.</text>
</comment>
<proteinExistence type="predicted"/>
<accession>A0A9P8PBN3</accession>